<name>A0A0A6PH39_9GAMM</name>
<dbReference type="EMBL" id="JSZA02000049">
    <property type="protein sequence ID" value="KHD09958.1"/>
    <property type="molecule type" value="Genomic_DNA"/>
</dbReference>
<keyword evidence="1" id="KW-0732">Signal</keyword>
<evidence type="ECO:0000313" key="2">
    <source>
        <dbReference type="EMBL" id="KHD09958.1"/>
    </source>
</evidence>
<accession>A0A0A6PH39</accession>
<protein>
    <recommendedName>
        <fullName evidence="4">Secreted protein</fullName>
    </recommendedName>
</protein>
<evidence type="ECO:0000256" key="1">
    <source>
        <dbReference type="SAM" id="SignalP"/>
    </source>
</evidence>
<dbReference type="Proteomes" id="UP000030428">
    <property type="component" value="Unassembled WGS sequence"/>
</dbReference>
<reference evidence="2 3" key="1">
    <citation type="journal article" date="2016" name="Front. Microbiol.">
        <title>Single-Cell (Meta-)Genomics of a Dimorphic Candidatus Thiomargarita nelsonii Reveals Genomic Plasticity.</title>
        <authorList>
            <person name="Flood B.E."/>
            <person name="Fliss P."/>
            <person name="Jones D.S."/>
            <person name="Dick G.J."/>
            <person name="Jain S."/>
            <person name="Kaster A.K."/>
            <person name="Winkel M."/>
            <person name="Mussmann M."/>
            <person name="Bailey J."/>
        </authorList>
    </citation>
    <scope>NUCLEOTIDE SEQUENCE [LARGE SCALE GENOMIC DNA]</scope>
    <source>
        <strain evidence="2">Hydrate Ridge</strain>
    </source>
</reference>
<proteinExistence type="predicted"/>
<feature type="chain" id="PRO_5007387912" description="Secreted protein" evidence="1">
    <location>
        <begin position="25"/>
        <end position="305"/>
    </location>
</feature>
<feature type="signal peptide" evidence="1">
    <location>
        <begin position="1"/>
        <end position="24"/>
    </location>
</feature>
<dbReference type="AlphaFoldDB" id="A0A0A6PH39"/>
<gene>
    <name evidence="2" type="ORF">PN36_14410</name>
</gene>
<keyword evidence="3" id="KW-1185">Reference proteome</keyword>
<organism evidence="2 3">
    <name type="scientific">Candidatus Thiomargarita nelsonii</name>
    <dbReference type="NCBI Taxonomy" id="1003181"/>
    <lineage>
        <taxon>Bacteria</taxon>
        <taxon>Pseudomonadati</taxon>
        <taxon>Pseudomonadota</taxon>
        <taxon>Gammaproteobacteria</taxon>
        <taxon>Thiotrichales</taxon>
        <taxon>Thiotrichaceae</taxon>
        <taxon>Thiomargarita</taxon>
    </lineage>
</organism>
<evidence type="ECO:0008006" key="4">
    <source>
        <dbReference type="Google" id="ProtNLM"/>
    </source>
</evidence>
<comment type="caution">
    <text evidence="2">The sequence shown here is derived from an EMBL/GenBank/DDBJ whole genome shotgun (WGS) entry which is preliminary data.</text>
</comment>
<sequence length="305" mass="34468">MTHYFKPFIFSMLVSTILVSNLQAAPVVGFVSGLNDKPDVYTLIRNGQNLPMYLLMPLQQGDQITVVEKSTILLKIEGKEIEVKQEIYTVKSTATISWFKSAENIGRTITKWFKDSISKTVIKIRTGDRGNNDTPSDIPAPYITLLEWGERRALVAGKRPLYLAWGGGKAPFYLTIQQAGNNSPVILGPFKEQRIKTPDLDLTAVGDYDLKVCDAQEKCSENYTFAVVDKSEPPKYPHELTDSRIPEMPRFLVQAFWLAAQERRKWAFEAYQQIAPLAESEQPARILRDALEIGKPIQLPKKSFN</sequence>
<evidence type="ECO:0000313" key="3">
    <source>
        <dbReference type="Proteomes" id="UP000030428"/>
    </source>
</evidence>